<feature type="region of interest" description="Disordered" evidence="1">
    <location>
        <begin position="60"/>
        <end position="157"/>
    </location>
</feature>
<organism evidence="2 3">
    <name type="scientific">Chara braunii</name>
    <name type="common">Braun's stonewort</name>
    <dbReference type="NCBI Taxonomy" id="69332"/>
    <lineage>
        <taxon>Eukaryota</taxon>
        <taxon>Viridiplantae</taxon>
        <taxon>Streptophyta</taxon>
        <taxon>Charophyceae</taxon>
        <taxon>Charales</taxon>
        <taxon>Characeae</taxon>
        <taxon>Chara</taxon>
    </lineage>
</organism>
<feature type="compositionally biased region" description="Basic and acidic residues" evidence="1">
    <location>
        <begin position="14"/>
        <end position="31"/>
    </location>
</feature>
<comment type="caution">
    <text evidence="2">The sequence shown here is derived from an EMBL/GenBank/DDBJ whole genome shotgun (WGS) entry which is preliminary data.</text>
</comment>
<evidence type="ECO:0000313" key="2">
    <source>
        <dbReference type="EMBL" id="GBG67149.1"/>
    </source>
</evidence>
<gene>
    <name evidence="2" type="ORF">CBR_g81574</name>
</gene>
<dbReference type="Gramene" id="GBG67149">
    <property type="protein sequence ID" value="GBG67149"/>
    <property type="gene ID" value="CBR_g81574"/>
</dbReference>
<accession>A0A388KAT4</accession>
<protein>
    <submittedName>
        <fullName evidence="2">Uncharacterized protein</fullName>
    </submittedName>
</protein>
<feature type="compositionally biased region" description="Basic and acidic residues" evidence="1">
    <location>
        <begin position="68"/>
        <end position="80"/>
    </location>
</feature>
<keyword evidence="3" id="KW-1185">Reference proteome</keyword>
<dbReference type="EMBL" id="BFEA01000083">
    <property type="protein sequence ID" value="GBG67149.1"/>
    <property type="molecule type" value="Genomic_DNA"/>
</dbReference>
<dbReference type="Proteomes" id="UP000265515">
    <property type="component" value="Unassembled WGS sequence"/>
</dbReference>
<proteinExistence type="predicted"/>
<reference evidence="2 3" key="1">
    <citation type="journal article" date="2018" name="Cell">
        <title>The Chara Genome: Secondary Complexity and Implications for Plant Terrestrialization.</title>
        <authorList>
            <person name="Nishiyama T."/>
            <person name="Sakayama H."/>
            <person name="Vries J.D."/>
            <person name="Buschmann H."/>
            <person name="Saint-Marcoux D."/>
            <person name="Ullrich K.K."/>
            <person name="Haas F.B."/>
            <person name="Vanderstraeten L."/>
            <person name="Becker D."/>
            <person name="Lang D."/>
            <person name="Vosolsobe S."/>
            <person name="Rombauts S."/>
            <person name="Wilhelmsson P.K.I."/>
            <person name="Janitza P."/>
            <person name="Kern R."/>
            <person name="Heyl A."/>
            <person name="Rumpler F."/>
            <person name="Villalobos L.I.A.C."/>
            <person name="Clay J.M."/>
            <person name="Skokan R."/>
            <person name="Toyoda A."/>
            <person name="Suzuki Y."/>
            <person name="Kagoshima H."/>
            <person name="Schijlen E."/>
            <person name="Tajeshwar N."/>
            <person name="Catarino B."/>
            <person name="Hetherington A.J."/>
            <person name="Saltykova A."/>
            <person name="Bonnot C."/>
            <person name="Breuninger H."/>
            <person name="Symeonidi A."/>
            <person name="Radhakrishnan G.V."/>
            <person name="Van Nieuwerburgh F."/>
            <person name="Deforce D."/>
            <person name="Chang C."/>
            <person name="Karol K.G."/>
            <person name="Hedrich R."/>
            <person name="Ulvskov P."/>
            <person name="Glockner G."/>
            <person name="Delwiche C.F."/>
            <person name="Petrasek J."/>
            <person name="Van de Peer Y."/>
            <person name="Friml J."/>
            <person name="Beilby M."/>
            <person name="Dolan L."/>
            <person name="Kohara Y."/>
            <person name="Sugano S."/>
            <person name="Fujiyama A."/>
            <person name="Delaux P.-M."/>
            <person name="Quint M."/>
            <person name="TheiBen G."/>
            <person name="Hagemann M."/>
            <person name="Harholt J."/>
            <person name="Dunand C."/>
            <person name="Zachgo S."/>
            <person name="Langdale J."/>
            <person name="Maumus F."/>
            <person name="Straeten D.V.D."/>
            <person name="Gould S.B."/>
            <person name="Rensing S.A."/>
        </authorList>
    </citation>
    <scope>NUCLEOTIDE SEQUENCE [LARGE SCALE GENOMIC DNA]</scope>
    <source>
        <strain evidence="2 3">S276</strain>
    </source>
</reference>
<feature type="region of interest" description="Disordered" evidence="1">
    <location>
        <begin position="1"/>
        <end position="31"/>
    </location>
</feature>
<sequence>MGVVRDNFGGESTSSEKKRERQKTVRDEVAEQTRYMKRMKGSSEPMIGEDEGDVVERVMGKRTPRMRGAQEEEVKKRQSTQEHGTTRKKAKRVGGLTIDEGQAVEAMGEGDSTRQGITGTGVPSEKSKRKLAAEEGDGQKKAQRRKTGEGTSGGERAVARQYDEAAALWLEYERNDDGDIVEKEHPIQLVIDPRKVCDIPLWESYYNHCSLTRDGMEDIKNAMLRKFHEEKAKIWTKNTLVLTPIYKPVTQNPKRARRVHKDVFKPEDKDNYFDYPMNGEPTVAAVKELDGEPIFELWKMESWPARVV</sequence>
<evidence type="ECO:0000256" key="1">
    <source>
        <dbReference type="SAM" id="MobiDB-lite"/>
    </source>
</evidence>
<feature type="compositionally biased region" description="Basic and acidic residues" evidence="1">
    <location>
        <begin position="131"/>
        <end position="140"/>
    </location>
</feature>
<name>A0A388KAT4_CHABU</name>
<dbReference type="AlphaFoldDB" id="A0A388KAT4"/>
<evidence type="ECO:0000313" key="3">
    <source>
        <dbReference type="Proteomes" id="UP000265515"/>
    </source>
</evidence>